<keyword evidence="2" id="KW-1185">Reference proteome</keyword>
<dbReference type="OrthoDB" id="1745472at2759"/>
<comment type="caution">
    <text evidence="1">The sequence shown here is derived from an EMBL/GenBank/DDBJ whole genome shotgun (WGS) entry which is preliminary data.</text>
</comment>
<proteinExistence type="predicted"/>
<accession>A0A9J5XU15</accession>
<dbReference type="AlphaFoldDB" id="A0A9J5XU15"/>
<protein>
    <submittedName>
        <fullName evidence="1">Uncharacterized protein</fullName>
    </submittedName>
</protein>
<sequence length="199" mass="22444">MYLEGDALDLFSWINRERTLLYWEELGNKLARSLPFRGVLNGLKEEIKSDVRIHKPRTVYRAMSLALEFENKLGPISSNGESNWTPTSISTIQKSVHSSINTHNNINSSLQNLRNNASPNPSTSQPLQMQTWETERRNLMAQGLCYFAKLSRMELTCGDQLEDVDWVNATTVGDSQETNIAKISFHAILGQSVGSTKKL</sequence>
<dbReference type="Proteomes" id="UP000824120">
    <property type="component" value="Chromosome 8"/>
</dbReference>
<name>A0A9J5XU15_SOLCO</name>
<evidence type="ECO:0000313" key="1">
    <source>
        <dbReference type="EMBL" id="KAG5591819.1"/>
    </source>
</evidence>
<reference evidence="1 2" key="1">
    <citation type="submission" date="2020-09" db="EMBL/GenBank/DDBJ databases">
        <title>De no assembly of potato wild relative species, Solanum commersonii.</title>
        <authorList>
            <person name="Cho K."/>
        </authorList>
    </citation>
    <scope>NUCLEOTIDE SEQUENCE [LARGE SCALE GENOMIC DNA]</scope>
    <source>
        <strain evidence="1">LZ3.2</strain>
        <tissue evidence="1">Leaf</tissue>
    </source>
</reference>
<dbReference type="EMBL" id="JACXVP010000008">
    <property type="protein sequence ID" value="KAG5591819.1"/>
    <property type="molecule type" value="Genomic_DNA"/>
</dbReference>
<organism evidence="1 2">
    <name type="scientific">Solanum commersonii</name>
    <name type="common">Commerson's wild potato</name>
    <name type="synonym">Commerson's nightshade</name>
    <dbReference type="NCBI Taxonomy" id="4109"/>
    <lineage>
        <taxon>Eukaryota</taxon>
        <taxon>Viridiplantae</taxon>
        <taxon>Streptophyta</taxon>
        <taxon>Embryophyta</taxon>
        <taxon>Tracheophyta</taxon>
        <taxon>Spermatophyta</taxon>
        <taxon>Magnoliopsida</taxon>
        <taxon>eudicotyledons</taxon>
        <taxon>Gunneridae</taxon>
        <taxon>Pentapetalae</taxon>
        <taxon>asterids</taxon>
        <taxon>lamiids</taxon>
        <taxon>Solanales</taxon>
        <taxon>Solanaceae</taxon>
        <taxon>Solanoideae</taxon>
        <taxon>Solaneae</taxon>
        <taxon>Solanum</taxon>
    </lineage>
</organism>
<evidence type="ECO:0000313" key="2">
    <source>
        <dbReference type="Proteomes" id="UP000824120"/>
    </source>
</evidence>
<gene>
    <name evidence="1" type="ORF">H5410_042333</name>
</gene>